<dbReference type="AlphaFoldDB" id="A0A9J6GJP9"/>
<proteinExistence type="predicted"/>
<protein>
    <submittedName>
        <fullName evidence="2">Uncharacterized protein</fullName>
    </submittedName>
</protein>
<dbReference type="OMA" id="WERNTDE"/>
<evidence type="ECO:0000313" key="3">
    <source>
        <dbReference type="Proteomes" id="UP000821853"/>
    </source>
</evidence>
<accession>A0A9J6GJP9</accession>
<feature type="region of interest" description="Disordered" evidence="1">
    <location>
        <begin position="122"/>
        <end position="224"/>
    </location>
</feature>
<feature type="compositionally biased region" description="Basic residues" evidence="1">
    <location>
        <begin position="195"/>
        <end position="209"/>
    </location>
</feature>
<organism evidence="2 3">
    <name type="scientific">Haemaphysalis longicornis</name>
    <name type="common">Bush tick</name>
    <dbReference type="NCBI Taxonomy" id="44386"/>
    <lineage>
        <taxon>Eukaryota</taxon>
        <taxon>Metazoa</taxon>
        <taxon>Ecdysozoa</taxon>
        <taxon>Arthropoda</taxon>
        <taxon>Chelicerata</taxon>
        <taxon>Arachnida</taxon>
        <taxon>Acari</taxon>
        <taxon>Parasitiformes</taxon>
        <taxon>Ixodida</taxon>
        <taxon>Ixodoidea</taxon>
        <taxon>Ixodidae</taxon>
        <taxon>Haemaphysalinae</taxon>
        <taxon>Haemaphysalis</taxon>
    </lineage>
</organism>
<sequence length="398" mass="43308">MKKGKGTRKGASNWAADSPDVRCDTCGRWVFLDETPFETQEGAASGGPFVCSICCRLSPMEMRMQQQDCLIEALHSKLTTLETLVLELTARLGEPGGAGNDGIDLTGMANVQATLADTIEGQRDVHADDNDEAKPGEGQPEGKSQTGEKEAQGGSLVPLPVHHSQQQKPTFERPPEQDSAAPVPSDSGSSSPRTPRVHKTGKRDKRSQRKGPNWERNTDERPPLGIPREVVVVGDENVGLVAATVVAGVGTMGAVELIHGERTTMEEAIGYAAEYEQGARDVPRRYILHAGTHDVLAGRPQDVMGVLEARWKGRPGSLVVCSVPEIVNRGGERFRKDGFIYTAMNTEEVGKTISELAARFLGVTPPPREEQMWPQKRRYLDMYPPQQTRSPGPITEGR</sequence>
<keyword evidence="3" id="KW-1185">Reference proteome</keyword>
<reference evidence="2 3" key="1">
    <citation type="journal article" date="2020" name="Cell">
        <title>Large-Scale Comparative Analyses of Tick Genomes Elucidate Their Genetic Diversity and Vector Capacities.</title>
        <authorList>
            <consortium name="Tick Genome and Microbiome Consortium (TIGMIC)"/>
            <person name="Jia N."/>
            <person name="Wang J."/>
            <person name="Shi W."/>
            <person name="Du L."/>
            <person name="Sun Y."/>
            <person name="Zhan W."/>
            <person name="Jiang J.F."/>
            <person name="Wang Q."/>
            <person name="Zhang B."/>
            <person name="Ji P."/>
            <person name="Bell-Sakyi L."/>
            <person name="Cui X.M."/>
            <person name="Yuan T.T."/>
            <person name="Jiang B.G."/>
            <person name="Yang W.F."/>
            <person name="Lam T.T."/>
            <person name="Chang Q.C."/>
            <person name="Ding S.J."/>
            <person name="Wang X.J."/>
            <person name="Zhu J.G."/>
            <person name="Ruan X.D."/>
            <person name="Zhao L."/>
            <person name="Wei J.T."/>
            <person name="Ye R.Z."/>
            <person name="Que T.C."/>
            <person name="Du C.H."/>
            <person name="Zhou Y.H."/>
            <person name="Cheng J.X."/>
            <person name="Dai P.F."/>
            <person name="Guo W.B."/>
            <person name="Han X.H."/>
            <person name="Huang E.J."/>
            <person name="Li L.F."/>
            <person name="Wei W."/>
            <person name="Gao Y.C."/>
            <person name="Liu J.Z."/>
            <person name="Shao H.Z."/>
            <person name="Wang X."/>
            <person name="Wang C.C."/>
            <person name="Yang T.C."/>
            <person name="Huo Q.B."/>
            <person name="Li W."/>
            <person name="Chen H.Y."/>
            <person name="Chen S.E."/>
            <person name="Zhou L.G."/>
            <person name="Ni X.B."/>
            <person name="Tian J.H."/>
            <person name="Sheng Y."/>
            <person name="Liu T."/>
            <person name="Pan Y.S."/>
            <person name="Xia L.Y."/>
            <person name="Li J."/>
            <person name="Zhao F."/>
            <person name="Cao W.C."/>
        </authorList>
    </citation>
    <scope>NUCLEOTIDE SEQUENCE [LARGE SCALE GENOMIC DNA]</scope>
    <source>
        <strain evidence="2">HaeL-2018</strain>
    </source>
</reference>
<name>A0A9J6GJP9_HAELO</name>
<dbReference type="Proteomes" id="UP000821853">
    <property type="component" value="Unassembled WGS sequence"/>
</dbReference>
<feature type="compositionally biased region" description="Basic and acidic residues" evidence="1">
    <location>
        <begin position="122"/>
        <end position="135"/>
    </location>
</feature>
<comment type="caution">
    <text evidence="2">The sequence shown here is derived from an EMBL/GenBank/DDBJ whole genome shotgun (WGS) entry which is preliminary data.</text>
</comment>
<dbReference type="EMBL" id="JABSTR010000009">
    <property type="protein sequence ID" value="KAH9378710.1"/>
    <property type="molecule type" value="Genomic_DNA"/>
</dbReference>
<gene>
    <name evidence="2" type="ORF">HPB48_000342</name>
</gene>
<feature type="compositionally biased region" description="Basic and acidic residues" evidence="1">
    <location>
        <begin position="212"/>
        <end position="222"/>
    </location>
</feature>
<dbReference type="VEuPathDB" id="VectorBase:HLOH_048952"/>
<evidence type="ECO:0000256" key="1">
    <source>
        <dbReference type="SAM" id="MobiDB-lite"/>
    </source>
</evidence>
<evidence type="ECO:0000313" key="2">
    <source>
        <dbReference type="EMBL" id="KAH9378710.1"/>
    </source>
</evidence>